<reference evidence="7 8" key="1">
    <citation type="submission" date="2020-02" db="EMBL/GenBank/DDBJ databases">
        <title>Thermophilic hydrogen producing bacteria, Caloranaerobacter azorensis.</title>
        <authorList>
            <person name="Baek K."/>
        </authorList>
    </citation>
    <scope>NUCLEOTIDE SEQUENCE [LARGE SCALE GENOMIC DNA]</scope>
    <source>
        <strain evidence="7 8">T3-1</strain>
    </source>
</reference>
<evidence type="ECO:0000313" key="8">
    <source>
        <dbReference type="Proteomes" id="UP000464452"/>
    </source>
</evidence>
<comment type="subcellular location">
    <subcellularLocation>
        <location evidence="1">Cell membrane</location>
        <topology evidence="1">Multi-pass membrane protein</topology>
    </subcellularLocation>
</comment>
<keyword evidence="5" id="KW-0472">Membrane</keyword>
<keyword evidence="3" id="KW-0812">Transmembrane</keyword>
<feature type="domain" description="Single cache" evidence="6">
    <location>
        <begin position="2"/>
        <end position="53"/>
    </location>
</feature>
<dbReference type="InterPro" id="IPR029151">
    <property type="entry name" value="Sensor-like_sf"/>
</dbReference>
<dbReference type="SUPFAM" id="SSF103190">
    <property type="entry name" value="Sensory domain-like"/>
    <property type="match status" value="1"/>
</dbReference>
<name>A0A6P1YF74_9FIRM</name>
<keyword evidence="2" id="KW-1003">Cell membrane</keyword>
<dbReference type="GO" id="GO:0005886">
    <property type="term" value="C:plasma membrane"/>
    <property type="evidence" value="ECO:0007669"/>
    <property type="project" value="UniProtKB-SubCell"/>
</dbReference>
<accession>A0A6P1YF74</accession>
<evidence type="ECO:0000256" key="1">
    <source>
        <dbReference type="ARBA" id="ARBA00004651"/>
    </source>
</evidence>
<dbReference type="KEGG" id="cazo:G3A45_12120"/>
<proteinExistence type="predicted"/>
<sequence length="72" mass="8380">MEGIRYSHPNPKRIGQKFLGGDQYKVIKNGETYISKATGTLGKSMRAFTPIYDLENKKQTRFCFGRNSYRER</sequence>
<dbReference type="Proteomes" id="UP000464452">
    <property type="component" value="Chromosome"/>
</dbReference>
<dbReference type="Gene3D" id="3.30.450.20">
    <property type="entry name" value="PAS domain"/>
    <property type="match status" value="1"/>
</dbReference>
<dbReference type="AlphaFoldDB" id="A0A6P1YF74"/>
<organism evidence="7 8">
    <name type="scientific">Caloranaerobacter azorensis</name>
    <dbReference type="NCBI Taxonomy" id="116090"/>
    <lineage>
        <taxon>Bacteria</taxon>
        <taxon>Bacillati</taxon>
        <taxon>Bacillota</taxon>
        <taxon>Tissierellia</taxon>
        <taxon>Tissierellales</taxon>
        <taxon>Thermohalobacteraceae</taxon>
        <taxon>Caloranaerobacter</taxon>
    </lineage>
</organism>
<evidence type="ECO:0000259" key="6">
    <source>
        <dbReference type="Pfam" id="PF17203"/>
    </source>
</evidence>
<dbReference type="Pfam" id="PF17203">
    <property type="entry name" value="sCache_3_2"/>
    <property type="match status" value="1"/>
</dbReference>
<evidence type="ECO:0000256" key="3">
    <source>
        <dbReference type="ARBA" id="ARBA00022692"/>
    </source>
</evidence>
<protein>
    <recommendedName>
        <fullName evidence="6">Single cache domain-containing protein</fullName>
    </recommendedName>
</protein>
<dbReference type="InterPro" id="IPR033463">
    <property type="entry name" value="sCache_3"/>
</dbReference>
<evidence type="ECO:0000256" key="5">
    <source>
        <dbReference type="ARBA" id="ARBA00023136"/>
    </source>
</evidence>
<evidence type="ECO:0000256" key="2">
    <source>
        <dbReference type="ARBA" id="ARBA00022475"/>
    </source>
</evidence>
<evidence type="ECO:0000256" key="4">
    <source>
        <dbReference type="ARBA" id="ARBA00022989"/>
    </source>
</evidence>
<keyword evidence="4" id="KW-1133">Transmembrane helix</keyword>
<gene>
    <name evidence="7" type="ORF">G3A45_12120</name>
</gene>
<dbReference type="EMBL" id="CP048617">
    <property type="protein sequence ID" value="QIB27950.1"/>
    <property type="molecule type" value="Genomic_DNA"/>
</dbReference>
<evidence type="ECO:0000313" key="7">
    <source>
        <dbReference type="EMBL" id="QIB27950.1"/>
    </source>
</evidence>